<dbReference type="InterPro" id="IPR012394">
    <property type="entry name" value="Aldehyde_DH_NAD(P)"/>
</dbReference>
<evidence type="ECO:0000256" key="2">
    <source>
        <dbReference type="ARBA" id="ARBA00023002"/>
    </source>
</evidence>
<evidence type="ECO:0000256" key="3">
    <source>
        <dbReference type="ARBA" id="ARBA00023027"/>
    </source>
</evidence>
<dbReference type="EMBL" id="VDCI01000001">
    <property type="protein sequence ID" value="TNJ37902.1"/>
    <property type="molecule type" value="Genomic_DNA"/>
</dbReference>
<protein>
    <recommendedName>
        <fullName evidence="4">Aldehyde dehydrogenase</fullName>
    </recommendedName>
</protein>
<dbReference type="Proteomes" id="UP000309544">
    <property type="component" value="Unassembled WGS sequence"/>
</dbReference>
<dbReference type="PANTHER" id="PTHR43570">
    <property type="entry name" value="ALDEHYDE DEHYDROGENASE"/>
    <property type="match status" value="1"/>
</dbReference>
<dbReference type="Pfam" id="PF00171">
    <property type="entry name" value="Aldedh"/>
    <property type="match status" value="1"/>
</dbReference>
<dbReference type="InterPro" id="IPR015590">
    <property type="entry name" value="Aldehyde_DH_dom"/>
</dbReference>
<dbReference type="FunFam" id="3.40.605.10:FF:000004">
    <property type="entry name" value="Aldehyde dehydrogenase"/>
    <property type="match status" value="1"/>
</dbReference>
<dbReference type="InterPro" id="IPR016162">
    <property type="entry name" value="Ald_DH_N"/>
</dbReference>
<dbReference type="PANTHER" id="PTHR43570:SF16">
    <property type="entry name" value="ALDEHYDE DEHYDROGENASE TYPE III, ISOFORM Q"/>
    <property type="match status" value="1"/>
</dbReference>
<evidence type="ECO:0000256" key="5">
    <source>
        <dbReference type="PIRSR" id="PIRSR036492-1"/>
    </source>
</evidence>
<gene>
    <name evidence="9" type="ORF">FGF68_01620</name>
</gene>
<dbReference type="SUPFAM" id="SSF53720">
    <property type="entry name" value="ALDH-like"/>
    <property type="match status" value="1"/>
</dbReference>
<evidence type="ECO:0000256" key="6">
    <source>
        <dbReference type="PROSITE-ProRule" id="PRU10007"/>
    </source>
</evidence>
<dbReference type="PROSITE" id="PS00687">
    <property type="entry name" value="ALDEHYDE_DEHYDR_GLU"/>
    <property type="match status" value="1"/>
</dbReference>
<dbReference type="InterPro" id="IPR016161">
    <property type="entry name" value="Ald_DH/histidinol_DH"/>
</dbReference>
<evidence type="ECO:0000256" key="4">
    <source>
        <dbReference type="PIRNR" id="PIRNR036492"/>
    </source>
</evidence>
<feature type="active site" evidence="5">
    <location>
        <position position="248"/>
    </location>
</feature>
<dbReference type="PIRSF" id="PIRSF036492">
    <property type="entry name" value="ALDH"/>
    <property type="match status" value="1"/>
</dbReference>
<comment type="caution">
    <text evidence="9">The sequence shown here is derived from an EMBL/GenBank/DDBJ whole genome shotgun (WGS) entry which is preliminary data.</text>
</comment>
<comment type="similarity">
    <text evidence="1 4 7">Belongs to the aldehyde dehydrogenase family.</text>
</comment>
<proteinExistence type="inferred from homology"/>
<dbReference type="GO" id="GO:0004029">
    <property type="term" value="F:aldehyde dehydrogenase (NAD+) activity"/>
    <property type="evidence" value="ECO:0007669"/>
    <property type="project" value="TreeGrafter"/>
</dbReference>
<organism evidence="9 10">
    <name type="scientific">Prosthecochloris vibrioformis</name>
    <name type="common">Chlorobium vibrioforme</name>
    <dbReference type="NCBI Taxonomy" id="1098"/>
    <lineage>
        <taxon>Bacteria</taxon>
        <taxon>Pseudomonadati</taxon>
        <taxon>Chlorobiota</taxon>
        <taxon>Chlorobiia</taxon>
        <taxon>Chlorobiales</taxon>
        <taxon>Chlorobiaceae</taxon>
        <taxon>Prosthecochloris</taxon>
    </lineage>
</organism>
<evidence type="ECO:0000313" key="10">
    <source>
        <dbReference type="Proteomes" id="UP000309544"/>
    </source>
</evidence>
<dbReference type="FunFam" id="3.40.309.10:FF:000003">
    <property type="entry name" value="Aldehyde dehydrogenase"/>
    <property type="match status" value="1"/>
</dbReference>
<dbReference type="InterPro" id="IPR016163">
    <property type="entry name" value="Ald_DH_C"/>
</dbReference>
<evidence type="ECO:0000256" key="7">
    <source>
        <dbReference type="RuleBase" id="RU003345"/>
    </source>
</evidence>
<dbReference type="RefSeq" id="WP_139626107.1">
    <property type="nucleotide sequence ID" value="NZ_VDCI01000001.1"/>
</dbReference>
<dbReference type="InterPro" id="IPR016160">
    <property type="entry name" value="Ald_DH_CS_CYS"/>
</dbReference>
<feature type="active site" evidence="5 6">
    <location>
        <position position="214"/>
    </location>
</feature>
<dbReference type="InterPro" id="IPR029510">
    <property type="entry name" value="Ald_DH_CS_GLU"/>
</dbReference>
<dbReference type="GO" id="GO:0005737">
    <property type="term" value="C:cytoplasm"/>
    <property type="evidence" value="ECO:0007669"/>
    <property type="project" value="TreeGrafter"/>
</dbReference>
<evidence type="ECO:0000256" key="1">
    <source>
        <dbReference type="ARBA" id="ARBA00009986"/>
    </source>
</evidence>
<keyword evidence="10" id="KW-1185">Reference proteome</keyword>
<evidence type="ECO:0000313" key="9">
    <source>
        <dbReference type="EMBL" id="TNJ37902.1"/>
    </source>
</evidence>
<keyword evidence="3" id="KW-0520">NAD</keyword>
<keyword evidence="2 4" id="KW-0560">Oxidoreductase</keyword>
<dbReference type="PROSITE" id="PS00070">
    <property type="entry name" value="ALDEHYDE_DEHYDR_CYS"/>
    <property type="match status" value="1"/>
</dbReference>
<dbReference type="CDD" id="cd07087">
    <property type="entry name" value="ALDH_F3-13-14_CALDH-like"/>
    <property type="match status" value="1"/>
</dbReference>
<dbReference type="GO" id="GO:0006081">
    <property type="term" value="P:aldehyde metabolic process"/>
    <property type="evidence" value="ECO:0007669"/>
    <property type="project" value="InterPro"/>
</dbReference>
<dbReference type="Gene3D" id="3.40.309.10">
    <property type="entry name" value="Aldehyde Dehydrogenase, Chain A, domain 2"/>
    <property type="match status" value="1"/>
</dbReference>
<accession>A0A5C4S3Z4</accession>
<dbReference type="Gene3D" id="3.40.605.10">
    <property type="entry name" value="Aldehyde Dehydrogenase, Chain A, domain 1"/>
    <property type="match status" value="1"/>
</dbReference>
<dbReference type="AlphaFoldDB" id="A0A5C4S3Z4"/>
<feature type="domain" description="Aldehyde dehydrogenase" evidence="8">
    <location>
        <begin position="23"/>
        <end position="430"/>
    </location>
</feature>
<evidence type="ECO:0000259" key="8">
    <source>
        <dbReference type="Pfam" id="PF00171"/>
    </source>
</evidence>
<sequence length="463" mass="50813">MESFEPYAVSLLRELQAVYTSGRTRSVEWRRKQLDALWRFLVEREPDILAALAADVGKPEHEAWFTEVSYLRHEISYALRHLEKWVRTRHVWTPLVYQPASSYVVPEPCGVVLVLSAWNYPMQLALAPVIAAIAAGNCLVLKPSEQAPVTSTLLATALPAYLDRDTVRVVEGGADVAATLVSQPFDHIFYTGSRDVGRKVLQAAAGHLVPVTLELGGKNPCIVDKGADPEVAARRIAWAKFINAGQTCIAPDYVLVHREIEALFLEALKVALQGMYGPDASLSPEYGRVSSCDAERMGALMEGCRIVTGGQVDTNSGYVDPTVLSGVSVASPVMREEIFGPLLPVIPFSSPQEAVTIAAEDPSPLALYLFPGSRQLEQYYMQHIRSGGVGINDLLFQAAIPSLPFGGIGHSGMGRYHGKAGFDIFSHERSVHKKGVFPENRLRYPPMGAFRFRLLQALFGLWK</sequence>
<reference evidence="9 10" key="1">
    <citation type="submission" date="2019-05" db="EMBL/GenBank/DDBJ databases">
        <title>Draft Whole-Genome sequence of the green sulfur bacterium Prosthecochloris vibrioformis DSM 260.</title>
        <authorList>
            <person name="Meyer T.E."/>
            <person name="Kyndt J.A."/>
        </authorList>
    </citation>
    <scope>NUCLEOTIDE SEQUENCE [LARGE SCALE GENOMIC DNA]</scope>
    <source>
        <strain evidence="9 10">DSM 260</strain>
    </source>
</reference>
<name>A0A5C4S3Z4_PROVB</name>